<dbReference type="Pfam" id="PF13650">
    <property type="entry name" value="Asp_protease_2"/>
    <property type="match status" value="1"/>
</dbReference>
<dbReference type="AlphaFoldDB" id="A0AAV8T0L8"/>
<dbReference type="CDD" id="cd00303">
    <property type="entry name" value="retropepsin_like"/>
    <property type="match status" value="1"/>
</dbReference>
<name>A0AAV8T0L8_9ROSI</name>
<sequence length="227" mass="25006">MASQVEIMLQPTVKKQFPISSFDRPPHPSSPIFPSVKPTFGTSKSVSSAGSVTMPKPGGVAVSHSTSMRSRMPTVTEIEERKKKGLCYWCRAKYSFGHKCTRSQLYQLLIEGEDAEEDFEDCQDNPELLLADATLEEMPTLSLHAMLGSAGYDTMRIQAMIGNKSVVILVDSGSAHNFVDAALVKALGLSVWQHKQLQVAVADGGEIDHHRHLQESELEPPRFQIPD</sequence>
<dbReference type="Gene3D" id="2.40.70.10">
    <property type="entry name" value="Acid Proteases"/>
    <property type="match status" value="1"/>
</dbReference>
<reference evidence="2 3" key="1">
    <citation type="submission" date="2021-09" db="EMBL/GenBank/DDBJ databases">
        <title>Genomic insights and catalytic innovation underlie evolution of tropane alkaloids biosynthesis.</title>
        <authorList>
            <person name="Wang Y.-J."/>
            <person name="Tian T."/>
            <person name="Huang J.-P."/>
            <person name="Huang S.-X."/>
        </authorList>
    </citation>
    <scope>NUCLEOTIDE SEQUENCE [LARGE SCALE GENOMIC DNA]</scope>
    <source>
        <strain evidence="2">KIB-2018</strain>
        <tissue evidence="2">Leaf</tissue>
    </source>
</reference>
<keyword evidence="3" id="KW-1185">Reference proteome</keyword>
<accession>A0AAV8T0L8</accession>
<protein>
    <submittedName>
        <fullName evidence="2">Uncharacterized protein</fullName>
    </submittedName>
</protein>
<evidence type="ECO:0000256" key="1">
    <source>
        <dbReference type="SAM" id="MobiDB-lite"/>
    </source>
</evidence>
<dbReference type="InterPro" id="IPR021109">
    <property type="entry name" value="Peptidase_aspartic_dom_sf"/>
</dbReference>
<proteinExistence type="predicted"/>
<gene>
    <name evidence="2" type="ORF">K2173_009896</name>
</gene>
<organism evidence="2 3">
    <name type="scientific">Erythroxylum novogranatense</name>
    <dbReference type="NCBI Taxonomy" id="1862640"/>
    <lineage>
        <taxon>Eukaryota</taxon>
        <taxon>Viridiplantae</taxon>
        <taxon>Streptophyta</taxon>
        <taxon>Embryophyta</taxon>
        <taxon>Tracheophyta</taxon>
        <taxon>Spermatophyta</taxon>
        <taxon>Magnoliopsida</taxon>
        <taxon>eudicotyledons</taxon>
        <taxon>Gunneridae</taxon>
        <taxon>Pentapetalae</taxon>
        <taxon>rosids</taxon>
        <taxon>fabids</taxon>
        <taxon>Malpighiales</taxon>
        <taxon>Erythroxylaceae</taxon>
        <taxon>Erythroxylum</taxon>
    </lineage>
</organism>
<dbReference type="EMBL" id="JAIWQS010000007">
    <property type="protein sequence ID" value="KAJ8759795.1"/>
    <property type="molecule type" value="Genomic_DNA"/>
</dbReference>
<evidence type="ECO:0000313" key="2">
    <source>
        <dbReference type="EMBL" id="KAJ8759795.1"/>
    </source>
</evidence>
<evidence type="ECO:0000313" key="3">
    <source>
        <dbReference type="Proteomes" id="UP001159364"/>
    </source>
</evidence>
<dbReference type="Proteomes" id="UP001159364">
    <property type="component" value="Linkage Group LG07"/>
</dbReference>
<feature type="region of interest" description="Disordered" evidence="1">
    <location>
        <begin position="47"/>
        <end position="75"/>
    </location>
</feature>
<comment type="caution">
    <text evidence="2">The sequence shown here is derived from an EMBL/GenBank/DDBJ whole genome shotgun (WGS) entry which is preliminary data.</text>
</comment>